<organism evidence="2 3">
    <name type="scientific">Syphacia muris</name>
    <dbReference type="NCBI Taxonomy" id="451379"/>
    <lineage>
        <taxon>Eukaryota</taxon>
        <taxon>Metazoa</taxon>
        <taxon>Ecdysozoa</taxon>
        <taxon>Nematoda</taxon>
        <taxon>Chromadorea</taxon>
        <taxon>Rhabditida</taxon>
        <taxon>Spirurina</taxon>
        <taxon>Oxyuridomorpha</taxon>
        <taxon>Oxyuroidea</taxon>
        <taxon>Oxyuridae</taxon>
        <taxon>Syphacia</taxon>
    </lineage>
</organism>
<feature type="compositionally biased region" description="Low complexity" evidence="1">
    <location>
        <begin position="31"/>
        <end position="40"/>
    </location>
</feature>
<evidence type="ECO:0000256" key="1">
    <source>
        <dbReference type="SAM" id="MobiDB-lite"/>
    </source>
</evidence>
<accession>A0A0N5AF85</accession>
<feature type="compositionally biased region" description="Polar residues" evidence="1">
    <location>
        <begin position="20"/>
        <end position="30"/>
    </location>
</feature>
<protein>
    <submittedName>
        <fullName evidence="3">ZM domain-containing protein</fullName>
    </submittedName>
</protein>
<dbReference type="WBParaSite" id="SMUV_0000292601-mRNA-1">
    <property type="protein sequence ID" value="SMUV_0000292601-mRNA-1"/>
    <property type="gene ID" value="SMUV_0000292601"/>
</dbReference>
<sequence length="126" mass="14504">MFFYSPNLPLPVRRATLAPQSQQLRGSTDEQQQQQQQQQQFSARNSVYYPYPNQLAPNFPGIITDDLNERDSNARHGLSLHFEQNESSVSHIFPLPDNRGSLKSATKQLYKRPTVTIHEHDRTVLV</sequence>
<dbReference type="AlphaFoldDB" id="A0A0N5AF85"/>
<feature type="region of interest" description="Disordered" evidence="1">
    <location>
        <begin position="20"/>
        <end position="45"/>
    </location>
</feature>
<reference evidence="3" key="1">
    <citation type="submission" date="2017-02" db="UniProtKB">
        <authorList>
            <consortium name="WormBaseParasite"/>
        </authorList>
    </citation>
    <scope>IDENTIFICATION</scope>
</reference>
<evidence type="ECO:0000313" key="3">
    <source>
        <dbReference type="WBParaSite" id="SMUV_0000292601-mRNA-1"/>
    </source>
</evidence>
<evidence type="ECO:0000313" key="2">
    <source>
        <dbReference type="Proteomes" id="UP000046393"/>
    </source>
</evidence>
<proteinExistence type="predicted"/>
<name>A0A0N5AF85_9BILA</name>
<dbReference type="Proteomes" id="UP000046393">
    <property type="component" value="Unplaced"/>
</dbReference>
<keyword evidence="2" id="KW-1185">Reference proteome</keyword>